<accession>A0A8T0NF34</accession>
<sequence>MAAADPCAICLGDISRGQAVFATWRDVPAVGPAPAPAPPPHAYADDDPVAQAAVQAQVDGDQAPEVGEMALKTHCEFPAVARDASRDNFAVLVHARAPGAAAAGAEAEAPRAPLDLVTVLDVSGSMTGSKLALLKQAMRFVIDNLGPADRLSVVSFSHRADRRIRLARMSDDGKDSARHAVESLAAGGSTDIGSGLQVASEILAHRHYRNAVTGVILLSDGQDTCISHRDFAELVPLPFRAAANRPGPIHTFGFGSDHDAAVMHAVAEVTGGTFSFIENLAVIQDSFAQCIGGLLSVVVQDAHIAVECAHAHPGVRVREVKSGRYESRVDADGRAASERRFLLLVDVPTAGAAEDATQLVRMRCTYRDVATGRAADVAGDDAVVQRPAEVTDPQVSVEVERERVRLAADEEIAAARAAAERGAFAEAGTILRRQLYSVQRSLQSAPAGDPMLFALEEELEDLEECCDEEEEYERVGRARVLKGMSSHAQQRASYVLRTKSACKREREGAPQPYMTAAMESMLKKSQKSREKHPTSSPPPPPPEKRKRGSDNRSSSSSDEEEGEGSSSSSDDEEEVAEVA</sequence>
<evidence type="ECO:0000256" key="1">
    <source>
        <dbReference type="SAM" id="MobiDB-lite"/>
    </source>
</evidence>
<dbReference type="PANTHER" id="PTHR10579:SF132">
    <property type="entry name" value="OS10G0464800 PROTEIN"/>
    <property type="match status" value="1"/>
</dbReference>
<dbReference type="InterPro" id="IPR036465">
    <property type="entry name" value="vWFA_dom_sf"/>
</dbReference>
<protein>
    <recommendedName>
        <fullName evidence="2">VWFA domain-containing protein</fullName>
    </recommendedName>
</protein>
<dbReference type="InterPro" id="IPR051266">
    <property type="entry name" value="CLCR"/>
</dbReference>
<evidence type="ECO:0000259" key="2">
    <source>
        <dbReference type="PROSITE" id="PS50234"/>
    </source>
</evidence>
<evidence type="ECO:0000313" key="3">
    <source>
        <dbReference type="EMBL" id="KAG2548621.1"/>
    </source>
</evidence>
<organism evidence="3 4">
    <name type="scientific">Panicum virgatum</name>
    <name type="common">Blackwell switchgrass</name>
    <dbReference type="NCBI Taxonomy" id="38727"/>
    <lineage>
        <taxon>Eukaryota</taxon>
        <taxon>Viridiplantae</taxon>
        <taxon>Streptophyta</taxon>
        <taxon>Embryophyta</taxon>
        <taxon>Tracheophyta</taxon>
        <taxon>Spermatophyta</taxon>
        <taxon>Magnoliopsida</taxon>
        <taxon>Liliopsida</taxon>
        <taxon>Poales</taxon>
        <taxon>Poaceae</taxon>
        <taxon>PACMAD clade</taxon>
        <taxon>Panicoideae</taxon>
        <taxon>Panicodae</taxon>
        <taxon>Paniceae</taxon>
        <taxon>Panicinae</taxon>
        <taxon>Panicum</taxon>
        <taxon>Panicum sect. Hiantes</taxon>
    </lineage>
</organism>
<keyword evidence="4" id="KW-1185">Reference proteome</keyword>
<dbReference type="SMART" id="SM00327">
    <property type="entry name" value="VWA"/>
    <property type="match status" value="1"/>
</dbReference>
<dbReference type="PROSITE" id="PS50234">
    <property type="entry name" value="VWFA"/>
    <property type="match status" value="1"/>
</dbReference>
<evidence type="ECO:0000313" key="4">
    <source>
        <dbReference type="Proteomes" id="UP000823388"/>
    </source>
</evidence>
<feature type="domain" description="VWFA" evidence="2">
    <location>
        <begin position="115"/>
        <end position="298"/>
    </location>
</feature>
<dbReference type="Proteomes" id="UP000823388">
    <property type="component" value="Chromosome 9K"/>
</dbReference>
<name>A0A8T0NF34_PANVG</name>
<dbReference type="SUPFAM" id="SSF53300">
    <property type="entry name" value="vWA-like"/>
    <property type="match status" value="1"/>
</dbReference>
<feature type="compositionally biased region" description="Acidic residues" evidence="1">
    <location>
        <begin position="557"/>
        <end position="579"/>
    </location>
</feature>
<dbReference type="EMBL" id="CM029053">
    <property type="protein sequence ID" value="KAG2548621.1"/>
    <property type="molecule type" value="Genomic_DNA"/>
</dbReference>
<proteinExistence type="predicted"/>
<dbReference type="AlphaFoldDB" id="A0A8T0NF34"/>
<dbReference type="Gene3D" id="3.40.50.410">
    <property type="entry name" value="von Willebrand factor, type A domain"/>
    <property type="match status" value="1"/>
</dbReference>
<feature type="region of interest" description="Disordered" evidence="1">
    <location>
        <begin position="499"/>
        <end position="579"/>
    </location>
</feature>
<reference evidence="3" key="1">
    <citation type="submission" date="2020-05" db="EMBL/GenBank/DDBJ databases">
        <title>WGS assembly of Panicum virgatum.</title>
        <authorList>
            <person name="Lovell J.T."/>
            <person name="Jenkins J."/>
            <person name="Shu S."/>
            <person name="Juenger T.E."/>
            <person name="Schmutz J."/>
        </authorList>
    </citation>
    <scope>NUCLEOTIDE SEQUENCE</scope>
    <source>
        <strain evidence="3">AP13</strain>
    </source>
</reference>
<dbReference type="InterPro" id="IPR002035">
    <property type="entry name" value="VWF_A"/>
</dbReference>
<dbReference type="Pfam" id="PF00092">
    <property type="entry name" value="VWA"/>
    <property type="match status" value="1"/>
</dbReference>
<comment type="caution">
    <text evidence="3">The sequence shown here is derived from an EMBL/GenBank/DDBJ whole genome shotgun (WGS) entry which is preliminary data.</text>
</comment>
<dbReference type="PANTHER" id="PTHR10579">
    <property type="entry name" value="CALCIUM-ACTIVATED CHLORIDE CHANNEL REGULATOR"/>
    <property type="match status" value="1"/>
</dbReference>
<gene>
    <name evidence="3" type="ORF">PVAP13_9KG214300</name>
</gene>